<proteinExistence type="predicted"/>
<sequence length="52" mass="5729">IDSLKVKYLLVTHDSVAAKSSIAKYVLQAYNETFLINGKNTTILTIESNGQN</sequence>
<gene>
    <name evidence="1" type="ORF">ACJMK2_021928</name>
</gene>
<evidence type="ECO:0000313" key="1">
    <source>
        <dbReference type="EMBL" id="KAL3836502.1"/>
    </source>
</evidence>
<feature type="non-terminal residue" evidence="1">
    <location>
        <position position="52"/>
    </location>
</feature>
<dbReference type="Proteomes" id="UP001634394">
    <property type="component" value="Unassembled WGS sequence"/>
</dbReference>
<organism evidence="1 2">
    <name type="scientific">Sinanodonta woodiana</name>
    <name type="common">Chinese pond mussel</name>
    <name type="synonym">Anodonta woodiana</name>
    <dbReference type="NCBI Taxonomy" id="1069815"/>
    <lineage>
        <taxon>Eukaryota</taxon>
        <taxon>Metazoa</taxon>
        <taxon>Spiralia</taxon>
        <taxon>Lophotrochozoa</taxon>
        <taxon>Mollusca</taxon>
        <taxon>Bivalvia</taxon>
        <taxon>Autobranchia</taxon>
        <taxon>Heteroconchia</taxon>
        <taxon>Palaeoheterodonta</taxon>
        <taxon>Unionida</taxon>
        <taxon>Unionoidea</taxon>
        <taxon>Unionidae</taxon>
        <taxon>Unioninae</taxon>
        <taxon>Sinanodonta</taxon>
    </lineage>
</organism>
<evidence type="ECO:0000313" key="2">
    <source>
        <dbReference type="Proteomes" id="UP001634394"/>
    </source>
</evidence>
<name>A0ABD3TI77_SINWO</name>
<keyword evidence="2" id="KW-1185">Reference proteome</keyword>
<feature type="non-terminal residue" evidence="1">
    <location>
        <position position="1"/>
    </location>
</feature>
<accession>A0ABD3TI77</accession>
<protein>
    <submittedName>
        <fullName evidence="1">Uncharacterized protein</fullName>
    </submittedName>
</protein>
<comment type="caution">
    <text evidence="1">The sequence shown here is derived from an EMBL/GenBank/DDBJ whole genome shotgun (WGS) entry which is preliminary data.</text>
</comment>
<dbReference type="EMBL" id="JBJQND010000018">
    <property type="protein sequence ID" value="KAL3836502.1"/>
    <property type="molecule type" value="Genomic_DNA"/>
</dbReference>
<reference evidence="1 2" key="1">
    <citation type="submission" date="2024-11" db="EMBL/GenBank/DDBJ databases">
        <title>Chromosome-level genome assembly of the freshwater bivalve Anodonta woodiana.</title>
        <authorList>
            <person name="Chen X."/>
        </authorList>
    </citation>
    <scope>NUCLEOTIDE SEQUENCE [LARGE SCALE GENOMIC DNA]</scope>
    <source>
        <strain evidence="1">MN2024</strain>
        <tissue evidence="1">Gills</tissue>
    </source>
</reference>
<dbReference type="AlphaFoldDB" id="A0ABD3TI77"/>